<sequence>MANTRPDNPFRDTDPFHRFNPPQSTFGFGRRSRPPPIHLNGGIETETRVPLKPSKLERRESKGGLRGMFTRNNKSEKSVMAAVLEDTPPISAVSERSMRAVADRSLPRSLSIKRITTMGSEMQPDLPKPIPKVSRMNLRSKSVKAAKGASRTQGAIKSPTPSKPSPNSTRLSPRPPTRASPTWDPPPLFQAYPQAIKHATLSASTLSADAILRMSSHRRNNSLREELSQGQQNGGGRDPIGAAKKTDKARGKHRRQISGSISKADWTQKIFVLVTSGYLLQYAGDGSFDRLPEKMLQLGKESVAFASDVIPGKHWVLQISQSMDADGTPAADSRSLLSRLTFRGADYRRTATSLLLVLNSAEDMDSWIAVVRREIEALGGKKHASETGKPKPDDKVMQLTAQPSHRYLVQRDTDQFSAPSSPQSPGLAAPWSVDTHTQEKLEDAAPVLTDPQPMFVRPSTGHHSVTNSVLSHDEQRLDSLRDSSNRYSYMSSGQRTLITSRGSSPATSPTKENGPNFEDFPPKVSMEDSRPRPNASAINERRRSMQTIS</sequence>
<protein>
    <recommendedName>
        <fullName evidence="2">PH domain-containing protein</fullName>
    </recommendedName>
</protein>
<feature type="compositionally biased region" description="Basic and acidic residues" evidence="1">
    <location>
        <begin position="8"/>
        <end position="17"/>
    </location>
</feature>
<dbReference type="PROSITE" id="PS50003">
    <property type="entry name" value="PH_DOMAIN"/>
    <property type="match status" value="1"/>
</dbReference>
<name>A0A8T9BSP1_9HELO</name>
<reference evidence="3 4" key="1">
    <citation type="submission" date="2018-05" db="EMBL/GenBank/DDBJ databases">
        <title>Genome sequencing and assembly of the regulated plant pathogen Lachnellula willkommii and related sister species for the development of diagnostic species identification markers.</title>
        <authorList>
            <person name="Giroux E."/>
            <person name="Bilodeau G."/>
        </authorList>
    </citation>
    <scope>NUCLEOTIDE SEQUENCE [LARGE SCALE GENOMIC DNA]</scope>
    <source>
        <strain evidence="3 4">CBS 268.59</strain>
    </source>
</reference>
<feature type="compositionally biased region" description="Basic and acidic residues" evidence="1">
    <location>
        <begin position="471"/>
        <end position="484"/>
    </location>
</feature>
<feature type="compositionally biased region" description="Basic and acidic residues" evidence="1">
    <location>
        <begin position="45"/>
        <end position="63"/>
    </location>
</feature>
<dbReference type="InterPro" id="IPR001849">
    <property type="entry name" value="PH_domain"/>
</dbReference>
<dbReference type="OrthoDB" id="1749473at2759"/>
<feature type="region of interest" description="Disordered" evidence="1">
    <location>
        <begin position="114"/>
        <end position="189"/>
    </location>
</feature>
<feature type="compositionally biased region" description="Polar residues" evidence="1">
    <location>
        <begin position="461"/>
        <end position="470"/>
    </location>
</feature>
<feature type="compositionally biased region" description="Low complexity" evidence="1">
    <location>
        <begin position="157"/>
        <end position="169"/>
    </location>
</feature>
<comment type="caution">
    <text evidence="3">The sequence shown here is derived from an EMBL/GenBank/DDBJ whole genome shotgun (WGS) entry which is preliminary data.</text>
</comment>
<organism evidence="3 4">
    <name type="scientific">Lachnellula suecica</name>
    <dbReference type="NCBI Taxonomy" id="602035"/>
    <lineage>
        <taxon>Eukaryota</taxon>
        <taxon>Fungi</taxon>
        <taxon>Dikarya</taxon>
        <taxon>Ascomycota</taxon>
        <taxon>Pezizomycotina</taxon>
        <taxon>Leotiomycetes</taxon>
        <taxon>Helotiales</taxon>
        <taxon>Lachnaceae</taxon>
        <taxon>Lachnellula</taxon>
    </lineage>
</organism>
<feature type="region of interest" description="Disordered" evidence="1">
    <location>
        <begin position="1"/>
        <end position="73"/>
    </location>
</feature>
<dbReference type="AlphaFoldDB" id="A0A8T9BSP1"/>
<keyword evidence="4" id="KW-1185">Reference proteome</keyword>
<dbReference type="Proteomes" id="UP000469558">
    <property type="component" value="Unassembled WGS sequence"/>
</dbReference>
<gene>
    <name evidence="3" type="ORF">LSUE1_G010087</name>
</gene>
<feature type="compositionally biased region" description="Polar residues" evidence="1">
    <location>
        <begin position="485"/>
        <end position="513"/>
    </location>
</feature>
<evidence type="ECO:0000313" key="3">
    <source>
        <dbReference type="EMBL" id="TVY59130.1"/>
    </source>
</evidence>
<feature type="compositionally biased region" description="Polar residues" evidence="1">
    <location>
        <begin position="415"/>
        <end position="424"/>
    </location>
</feature>
<proteinExistence type="predicted"/>
<evidence type="ECO:0000313" key="4">
    <source>
        <dbReference type="Proteomes" id="UP000469558"/>
    </source>
</evidence>
<dbReference type="EMBL" id="QGMK01002380">
    <property type="protein sequence ID" value="TVY59130.1"/>
    <property type="molecule type" value="Genomic_DNA"/>
</dbReference>
<feature type="region of interest" description="Disordered" evidence="1">
    <location>
        <begin position="413"/>
        <end position="549"/>
    </location>
</feature>
<evidence type="ECO:0000259" key="2">
    <source>
        <dbReference type="PROSITE" id="PS50003"/>
    </source>
</evidence>
<feature type="region of interest" description="Disordered" evidence="1">
    <location>
        <begin position="220"/>
        <end position="258"/>
    </location>
</feature>
<evidence type="ECO:0000256" key="1">
    <source>
        <dbReference type="SAM" id="MobiDB-lite"/>
    </source>
</evidence>
<accession>A0A8T9BSP1</accession>
<feature type="domain" description="PH" evidence="2">
    <location>
        <begin position="254"/>
        <end position="376"/>
    </location>
</feature>
<feature type="compositionally biased region" description="Pro residues" evidence="1">
    <location>
        <begin position="173"/>
        <end position="188"/>
    </location>
</feature>